<proteinExistence type="predicted"/>
<sequence>MKGLVENIFHSTTCKMSVPIQNIYFNIKEFIVNLLRSSQNRISGKAHQINNQFCPFPLYLFPCLQPKSLRQLPDFLMENK</sequence>
<evidence type="ECO:0000313" key="2">
    <source>
        <dbReference type="Proteomes" id="UP000183832"/>
    </source>
</evidence>
<name>A0A1J1I8L9_9DIPT</name>
<dbReference type="EMBL" id="CVRI01000044">
    <property type="protein sequence ID" value="CRK96616.1"/>
    <property type="molecule type" value="Genomic_DNA"/>
</dbReference>
<dbReference type="Proteomes" id="UP000183832">
    <property type="component" value="Unassembled WGS sequence"/>
</dbReference>
<keyword evidence="2" id="KW-1185">Reference proteome</keyword>
<gene>
    <name evidence="1" type="ORF">CLUMA_CG010122</name>
</gene>
<evidence type="ECO:0000313" key="1">
    <source>
        <dbReference type="EMBL" id="CRK96616.1"/>
    </source>
</evidence>
<organism evidence="1 2">
    <name type="scientific">Clunio marinus</name>
    <dbReference type="NCBI Taxonomy" id="568069"/>
    <lineage>
        <taxon>Eukaryota</taxon>
        <taxon>Metazoa</taxon>
        <taxon>Ecdysozoa</taxon>
        <taxon>Arthropoda</taxon>
        <taxon>Hexapoda</taxon>
        <taxon>Insecta</taxon>
        <taxon>Pterygota</taxon>
        <taxon>Neoptera</taxon>
        <taxon>Endopterygota</taxon>
        <taxon>Diptera</taxon>
        <taxon>Nematocera</taxon>
        <taxon>Chironomoidea</taxon>
        <taxon>Chironomidae</taxon>
        <taxon>Clunio</taxon>
    </lineage>
</organism>
<protein>
    <submittedName>
        <fullName evidence="1">CLUMA_CG010122, isoform A</fullName>
    </submittedName>
</protein>
<reference evidence="1 2" key="1">
    <citation type="submission" date="2015-04" db="EMBL/GenBank/DDBJ databases">
        <authorList>
            <person name="Syromyatnikov M.Y."/>
            <person name="Popov V.N."/>
        </authorList>
    </citation>
    <scope>NUCLEOTIDE SEQUENCE [LARGE SCALE GENOMIC DNA]</scope>
</reference>
<accession>A0A1J1I8L9</accession>
<dbReference type="AlphaFoldDB" id="A0A1J1I8L9"/>